<proteinExistence type="predicted"/>
<name>A0A8S5PI46_9CAUD</name>
<reference evidence="1" key="1">
    <citation type="journal article" date="2021" name="Proc. Natl. Acad. Sci. U.S.A.">
        <title>A Catalog of Tens of Thousands of Viruses from Human Metagenomes Reveals Hidden Associations with Chronic Diseases.</title>
        <authorList>
            <person name="Tisza M.J."/>
            <person name="Buck C.B."/>
        </authorList>
    </citation>
    <scope>NUCLEOTIDE SEQUENCE</scope>
    <source>
        <strain evidence="1">Ctsxw88</strain>
    </source>
</reference>
<accession>A0A8S5PI46</accession>
<sequence length="152" mass="17519">MDNVTFPPIDYSARDYVKIGTSYSNARVWDVKILSIKESFNILDTENAGRVIEKGQMTLDRIGTFYGHTITFGRNGNSSSARNEYDNLFNFLAYPWNDGIFIEAIHNQYKIAYVAYTSTGERELAYIDEKNHIINWKNFSCNFIPMFAQVTP</sequence>
<organism evidence="1">
    <name type="scientific">Siphoviridae sp. ctsxw88</name>
    <dbReference type="NCBI Taxonomy" id="2825701"/>
    <lineage>
        <taxon>Viruses</taxon>
        <taxon>Duplodnaviria</taxon>
        <taxon>Heunggongvirae</taxon>
        <taxon>Uroviricota</taxon>
        <taxon>Caudoviricetes</taxon>
    </lineage>
</organism>
<dbReference type="EMBL" id="BK015425">
    <property type="protein sequence ID" value="DAE06057.1"/>
    <property type="molecule type" value="Genomic_DNA"/>
</dbReference>
<protein>
    <submittedName>
        <fullName evidence="1">Uncharacterized protein</fullName>
    </submittedName>
</protein>
<evidence type="ECO:0000313" key="1">
    <source>
        <dbReference type="EMBL" id="DAE06057.1"/>
    </source>
</evidence>